<organism evidence="1 2">
    <name type="scientific">Campylobacter lari</name>
    <dbReference type="NCBI Taxonomy" id="201"/>
    <lineage>
        <taxon>Bacteria</taxon>
        <taxon>Pseudomonadati</taxon>
        <taxon>Campylobacterota</taxon>
        <taxon>Epsilonproteobacteria</taxon>
        <taxon>Campylobacterales</taxon>
        <taxon>Campylobacteraceae</taxon>
        <taxon>Campylobacter</taxon>
    </lineage>
</organism>
<dbReference type="EMBL" id="AABVCV010000019">
    <property type="protein sequence ID" value="EAJ1255094.1"/>
    <property type="molecule type" value="Genomic_DNA"/>
</dbReference>
<name>A0A7U8G2Q5_CAMLA</name>
<accession>A0A7U8G2Q5</accession>
<evidence type="ECO:0008006" key="3">
    <source>
        <dbReference type="Google" id="ProtNLM"/>
    </source>
</evidence>
<sequence>MEKKPFTIAEALKSETSSQKTYIKADKKSVGRKTIDQKLRRDNLVVCRLNEKEFNLLKKLMELEFSSEASTYIRKLILKEAKALNINEE</sequence>
<evidence type="ECO:0000313" key="2">
    <source>
        <dbReference type="Proteomes" id="UP000533324"/>
    </source>
</evidence>
<dbReference type="Proteomes" id="UP000533324">
    <property type="component" value="Unassembled WGS sequence"/>
</dbReference>
<gene>
    <name evidence="1" type="ORF">A0Y59_07940</name>
</gene>
<reference evidence="1 2" key="1">
    <citation type="submission" date="2018-05" db="EMBL/GenBank/DDBJ databases">
        <authorList>
            <consortium name="PulseNet: The National Subtyping Network for Foodborne Disease Surveillance"/>
            <person name="Tarr C.L."/>
            <person name="Trees E."/>
            <person name="Katz L.S."/>
            <person name="Carleton-Romer H.A."/>
            <person name="Stroika S."/>
            <person name="Kucerova Z."/>
            <person name="Roache K.F."/>
            <person name="Sabol A.L."/>
            <person name="Besser J."/>
            <person name="Gerner-Smidt P."/>
        </authorList>
    </citation>
    <scope>NUCLEOTIDE SEQUENCE [LARGE SCALE GENOMIC DNA]</scope>
    <source>
        <strain evidence="1 2">1988D-2602</strain>
    </source>
</reference>
<comment type="caution">
    <text evidence="1">The sequence shown here is derived from an EMBL/GenBank/DDBJ whole genome shotgun (WGS) entry which is preliminary data.</text>
</comment>
<protein>
    <recommendedName>
        <fullName evidence="3">Cpp13</fullName>
    </recommendedName>
</protein>
<proteinExistence type="predicted"/>
<evidence type="ECO:0000313" key="1">
    <source>
        <dbReference type="EMBL" id="EAJ1255094.1"/>
    </source>
</evidence>
<dbReference type="AlphaFoldDB" id="A0A7U8G2Q5"/>